<feature type="compositionally biased region" description="Acidic residues" evidence="1">
    <location>
        <begin position="243"/>
        <end position="270"/>
    </location>
</feature>
<evidence type="ECO:0000313" key="2">
    <source>
        <dbReference type="EMBL" id="KAG2454940.1"/>
    </source>
</evidence>
<evidence type="ECO:0000256" key="1">
    <source>
        <dbReference type="SAM" id="MobiDB-lite"/>
    </source>
</evidence>
<evidence type="ECO:0000313" key="3">
    <source>
        <dbReference type="Proteomes" id="UP000613740"/>
    </source>
</evidence>
<dbReference type="PANTHER" id="PTHR12460">
    <property type="entry name" value="CYCLIN-DEPENDENT KINASE INHIBITOR-RELATED PROTEIN"/>
    <property type="match status" value="1"/>
</dbReference>
<proteinExistence type="predicted"/>
<name>A0A836BDS8_9CHLO</name>
<keyword evidence="3" id="KW-1185">Reference proteome</keyword>
<feature type="compositionally biased region" description="Pro residues" evidence="1">
    <location>
        <begin position="231"/>
        <end position="242"/>
    </location>
</feature>
<feature type="compositionally biased region" description="Basic residues" evidence="1">
    <location>
        <begin position="275"/>
        <end position="292"/>
    </location>
</feature>
<dbReference type="AlphaFoldDB" id="A0A836BDS8"/>
<comment type="caution">
    <text evidence="2">The sequence shown here is derived from an EMBL/GenBank/DDBJ whole genome shotgun (WGS) entry which is preliminary data.</text>
</comment>
<feature type="region of interest" description="Disordered" evidence="1">
    <location>
        <begin position="160"/>
        <end position="316"/>
    </location>
</feature>
<organism evidence="2 3">
    <name type="scientific">Chlamydomonas schloesseri</name>
    <dbReference type="NCBI Taxonomy" id="2026947"/>
    <lineage>
        <taxon>Eukaryota</taxon>
        <taxon>Viridiplantae</taxon>
        <taxon>Chlorophyta</taxon>
        <taxon>core chlorophytes</taxon>
        <taxon>Chlorophyceae</taxon>
        <taxon>CS clade</taxon>
        <taxon>Chlamydomonadales</taxon>
        <taxon>Chlamydomonadaceae</taxon>
        <taxon>Chlamydomonas</taxon>
    </lineage>
</organism>
<dbReference type="OrthoDB" id="546588at2759"/>
<feature type="region of interest" description="Disordered" evidence="1">
    <location>
        <begin position="1"/>
        <end position="24"/>
    </location>
</feature>
<feature type="compositionally biased region" description="Low complexity" evidence="1">
    <location>
        <begin position="1"/>
        <end position="21"/>
    </location>
</feature>
<sequence length="635" mass="66665">MSAAAEPGKAAAAGGCAETPADPGPPVSWDVPVDIVLAVADQITSENCPFFDESDIASVAANCMCVGHPLFTQIGEIIYQFLSPRFGEDPGVNEDSSVGELKVVLKSWGRPCTGKKSELWSRIQDEVVGDGPAAGFTASAAATAAAAAARSAAARAAAEAAAAGPSTSNAAAAKPGRKRGSDSSGAAPAAKKPSKTPAAVGGGGGAKKGKGSPAKAAAGDQQDDERRQSPPQGPPPALPPPDAEAEANSGDDDLESSSESDEEMESDYEEEAGRSRRRRRRHGGGRGGRRSSSKSGGGSAGKGKGKGKSTAAAGGRGRGAAAASDAAAAAEQLDVAAKAAEAAAEAEAVPHCRCPIARGPKRRIIELQNARVTKNKAKEVYGLTASLLAALPTRLVYTHAFGGGHSDMYALKDVKRLARSRYKSYREFYATLQRCKQASREFSNAYNNTKSERQAMVKDILLRRGVDTDEADAAIKHIWYLDFFTAGVQYGGAQQAMEPGWLPTNSEAAANEAHTYLFHVKNTNWRGHLMRLQATHDYSKSSKYRQDVALEKRSFTMALQEWVTGRTLADLTADPRLPPHLRPAAEQALRAVADGSAERERERLRAAYTAKLAAGMGGGGGMAFLMYGHEFDQDH</sequence>
<feature type="compositionally biased region" description="Low complexity" evidence="1">
    <location>
        <begin position="183"/>
        <end position="199"/>
    </location>
</feature>
<evidence type="ECO:0008006" key="4">
    <source>
        <dbReference type="Google" id="ProtNLM"/>
    </source>
</evidence>
<gene>
    <name evidence="2" type="ORF">HYH02_000768</name>
</gene>
<feature type="compositionally biased region" description="Low complexity" evidence="1">
    <location>
        <begin position="160"/>
        <end position="173"/>
    </location>
</feature>
<dbReference type="Proteomes" id="UP000613740">
    <property type="component" value="Unassembled WGS sequence"/>
</dbReference>
<protein>
    <recommendedName>
        <fullName evidence="4">SAP domain-containing protein</fullName>
    </recommendedName>
</protein>
<dbReference type="EMBL" id="JAEHOD010000001">
    <property type="protein sequence ID" value="KAG2454940.1"/>
    <property type="molecule type" value="Genomic_DNA"/>
</dbReference>
<reference evidence="2" key="1">
    <citation type="journal article" date="2020" name="bioRxiv">
        <title>Comparative genomics of Chlamydomonas.</title>
        <authorList>
            <person name="Craig R.J."/>
            <person name="Hasan A.R."/>
            <person name="Ness R.W."/>
            <person name="Keightley P.D."/>
        </authorList>
    </citation>
    <scope>NUCLEOTIDE SEQUENCE</scope>
    <source>
        <strain evidence="2">CCAP 11/173</strain>
    </source>
</reference>
<accession>A0A836BDS8</accession>
<dbReference type="PANTHER" id="PTHR12460:SF38">
    <property type="entry name" value="KINETOPLAST-ASSOCIATED PROTEIN-LIKE PROTEIN"/>
    <property type="match status" value="1"/>
</dbReference>